<keyword evidence="3" id="KW-0804">Transcription</keyword>
<protein>
    <submittedName>
        <fullName evidence="5">MarR family transcriptional regulator</fullName>
    </submittedName>
</protein>
<dbReference type="InterPro" id="IPR039422">
    <property type="entry name" value="MarR/SlyA-like"/>
</dbReference>
<keyword evidence="2" id="KW-0238">DNA-binding</keyword>
<gene>
    <name evidence="5" type="ORF">ENN51_06875</name>
</gene>
<evidence type="ECO:0000256" key="2">
    <source>
        <dbReference type="ARBA" id="ARBA00023125"/>
    </source>
</evidence>
<dbReference type="AlphaFoldDB" id="A0A7V0T6U4"/>
<dbReference type="InterPro" id="IPR036390">
    <property type="entry name" value="WH_DNA-bd_sf"/>
</dbReference>
<organism evidence="5">
    <name type="scientific">candidate division WOR-3 bacterium</name>
    <dbReference type="NCBI Taxonomy" id="2052148"/>
    <lineage>
        <taxon>Bacteria</taxon>
        <taxon>Bacteria division WOR-3</taxon>
    </lineage>
</organism>
<dbReference type="Proteomes" id="UP000885672">
    <property type="component" value="Unassembled WGS sequence"/>
</dbReference>
<evidence type="ECO:0000313" key="5">
    <source>
        <dbReference type="EMBL" id="HDQ99988.1"/>
    </source>
</evidence>
<dbReference type="SUPFAM" id="SSF46785">
    <property type="entry name" value="Winged helix' DNA-binding domain"/>
    <property type="match status" value="1"/>
</dbReference>
<dbReference type="PANTHER" id="PTHR33164:SF43">
    <property type="entry name" value="HTH-TYPE TRANSCRIPTIONAL REPRESSOR YETL"/>
    <property type="match status" value="1"/>
</dbReference>
<accession>A0A7V0T6U4</accession>
<dbReference type="PANTHER" id="PTHR33164">
    <property type="entry name" value="TRANSCRIPTIONAL REGULATOR, MARR FAMILY"/>
    <property type="match status" value="1"/>
</dbReference>
<feature type="domain" description="HTH marR-type" evidence="4">
    <location>
        <begin position="1"/>
        <end position="141"/>
    </location>
</feature>
<dbReference type="InterPro" id="IPR023187">
    <property type="entry name" value="Tscrpt_reg_MarR-type_CS"/>
</dbReference>
<evidence type="ECO:0000256" key="1">
    <source>
        <dbReference type="ARBA" id="ARBA00023015"/>
    </source>
</evidence>
<dbReference type="Gene3D" id="1.10.10.10">
    <property type="entry name" value="Winged helix-like DNA-binding domain superfamily/Winged helix DNA-binding domain"/>
    <property type="match status" value="1"/>
</dbReference>
<dbReference type="SMART" id="SM00347">
    <property type="entry name" value="HTH_MARR"/>
    <property type="match status" value="1"/>
</dbReference>
<dbReference type="GO" id="GO:0003677">
    <property type="term" value="F:DNA binding"/>
    <property type="evidence" value="ECO:0007669"/>
    <property type="project" value="UniProtKB-KW"/>
</dbReference>
<dbReference type="PROSITE" id="PS01117">
    <property type="entry name" value="HTH_MARR_1"/>
    <property type="match status" value="1"/>
</dbReference>
<name>A0A7V0T6U4_UNCW3</name>
<sequence>MSRRIGFYLEKLEWLGPILVRGLGLLSSAEALEQSFSFSQVMVLQTLHRAGPMKMTELARFLGLSKPNATGLVDRLVRRSLVRRKRSDEDRRVIFVALTPGGRRAAERLAVTSREGLTALMKRIPAKDLDAFIATLEQLALGLAESAGPVPRSPVPRR</sequence>
<dbReference type="Pfam" id="PF01047">
    <property type="entry name" value="MarR"/>
    <property type="match status" value="1"/>
</dbReference>
<evidence type="ECO:0000259" key="4">
    <source>
        <dbReference type="PROSITE" id="PS50995"/>
    </source>
</evidence>
<dbReference type="GO" id="GO:0006950">
    <property type="term" value="P:response to stress"/>
    <property type="evidence" value="ECO:0007669"/>
    <property type="project" value="TreeGrafter"/>
</dbReference>
<evidence type="ECO:0000256" key="3">
    <source>
        <dbReference type="ARBA" id="ARBA00023163"/>
    </source>
</evidence>
<comment type="caution">
    <text evidence="5">The sequence shown here is derived from an EMBL/GenBank/DDBJ whole genome shotgun (WGS) entry which is preliminary data.</text>
</comment>
<dbReference type="InterPro" id="IPR036388">
    <property type="entry name" value="WH-like_DNA-bd_sf"/>
</dbReference>
<keyword evidence="1" id="KW-0805">Transcription regulation</keyword>
<dbReference type="PROSITE" id="PS50995">
    <property type="entry name" value="HTH_MARR_2"/>
    <property type="match status" value="1"/>
</dbReference>
<dbReference type="EMBL" id="DSBX01000258">
    <property type="protein sequence ID" value="HDQ99988.1"/>
    <property type="molecule type" value="Genomic_DNA"/>
</dbReference>
<proteinExistence type="predicted"/>
<dbReference type="GO" id="GO:0003700">
    <property type="term" value="F:DNA-binding transcription factor activity"/>
    <property type="evidence" value="ECO:0007669"/>
    <property type="project" value="InterPro"/>
</dbReference>
<dbReference type="InterPro" id="IPR000835">
    <property type="entry name" value="HTH_MarR-typ"/>
</dbReference>
<dbReference type="PRINTS" id="PR00598">
    <property type="entry name" value="HTHMARR"/>
</dbReference>
<reference evidence="5" key="1">
    <citation type="journal article" date="2020" name="mSystems">
        <title>Genome- and Community-Level Interaction Insights into Carbon Utilization and Element Cycling Functions of Hydrothermarchaeota in Hydrothermal Sediment.</title>
        <authorList>
            <person name="Zhou Z."/>
            <person name="Liu Y."/>
            <person name="Xu W."/>
            <person name="Pan J."/>
            <person name="Luo Z.H."/>
            <person name="Li M."/>
        </authorList>
    </citation>
    <scope>NUCLEOTIDE SEQUENCE [LARGE SCALE GENOMIC DNA]</scope>
    <source>
        <strain evidence="5">SpSt-1182</strain>
    </source>
</reference>